<dbReference type="PROSITE" id="PS51257">
    <property type="entry name" value="PROKAR_LIPOPROTEIN"/>
    <property type="match status" value="1"/>
</dbReference>
<keyword evidence="1" id="KW-0732">Signal</keyword>
<feature type="chain" id="PRO_5003088160" evidence="1">
    <location>
        <begin position="22"/>
        <end position="210"/>
    </location>
</feature>
<sequence>MIQRCIILITGVIILALTACAPREPVHYPPEDAVVAVAGFSQPKHRWEMITNHITVDQKKIDKDVIEKLDSDLAALLRQSRQKIVYPEMVKQCKELVAADTRPESSAFHFWVQVGKCIPADYILVPFVFEWRERIGGPLGVQEPAAVVMELNLIDLQDLQLQRFFFDERQFALLEDLSSAGKFFRRGGKWISARQLANEGLEQGVRELGL</sequence>
<dbReference type="eggNOG" id="ENOG5033ITE">
    <property type="taxonomic scope" value="Bacteria"/>
</dbReference>
<reference evidence="2" key="1">
    <citation type="submission" date="2010-05" db="EMBL/GenBank/DDBJ databases">
        <title>The draft genome of Desulfonatronospira thiodismutans ASO3-1.</title>
        <authorList>
            <consortium name="US DOE Joint Genome Institute (JGI-PGF)"/>
            <person name="Lucas S."/>
            <person name="Copeland A."/>
            <person name="Lapidus A."/>
            <person name="Cheng J.-F."/>
            <person name="Bruce D."/>
            <person name="Goodwin L."/>
            <person name="Pitluck S."/>
            <person name="Chertkov O."/>
            <person name="Brettin T."/>
            <person name="Detter J.C."/>
            <person name="Han C."/>
            <person name="Land M.L."/>
            <person name="Hauser L."/>
            <person name="Kyrpides N."/>
            <person name="Mikhailova N."/>
            <person name="Muyzer G."/>
            <person name="Woyke T."/>
        </authorList>
    </citation>
    <scope>NUCLEOTIDE SEQUENCE [LARGE SCALE GENOMIC DNA]</scope>
    <source>
        <strain evidence="2">ASO3-1</strain>
    </source>
</reference>
<protein>
    <submittedName>
        <fullName evidence="2">Lipoprotein</fullName>
    </submittedName>
</protein>
<dbReference type="Proteomes" id="UP000005496">
    <property type="component" value="Unassembled WGS sequence"/>
</dbReference>
<dbReference type="AlphaFoldDB" id="D6SQN8"/>
<gene>
    <name evidence="2" type="ORF">Dthio_PD2458</name>
</gene>
<feature type="signal peptide" evidence="1">
    <location>
        <begin position="1"/>
        <end position="21"/>
    </location>
</feature>
<evidence type="ECO:0000313" key="2">
    <source>
        <dbReference type="EMBL" id="EFI35064.1"/>
    </source>
</evidence>
<dbReference type="RefSeq" id="WP_008870378.1">
    <property type="nucleotide sequence ID" value="NZ_ACJN02000002.1"/>
</dbReference>
<keyword evidence="2" id="KW-0449">Lipoprotein</keyword>
<name>D6SQN8_9BACT</name>
<comment type="caution">
    <text evidence="2">The sequence shown here is derived from an EMBL/GenBank/DDBJ whole genome shotgun (WGS) entry which is preliminary data.</text>
</comment>
<evidence type="ECO:0000256" key="1">
    <source>
        <dbReference type="SAM" id="SignalP"/>
    </source>
</evidence>
<proteinExistence type="predicted"/>
<evidence type="ECO:0000313" key="3">
    <source>
        <dbReference type="Proteomes" id="UP000005496"/>
    </source>
</evidence>
<keyword evidence="3" id="KW-1185">Reference proteome</keyword>
<organism evidence="2 3">
    <name type="scientific">Desulfonatronospira thiodismutans ASO3-1</name>
    <dbReference type="NCBI Taxonomy" id="555779"/>
    <lineage>
        <taxon>Bacteria</taxon>
        <taxon>Pseudomonadati</taxon>
        <taxon>Thermodesulfobacteriota</taxon>
        <taxon>Desulfovibrionia</taxon>
        <taxon>Desulfovibrionales</taxon>
        <taxon>Desulfonatronovibrionaceae</taxon>
        <taxon>Desulfonatronospira</taxon>
    </lineage>
</organism>
<dbReference type="OrthoDB" id="5449868at2"/>
<accession>D6SQN8</accession>
<dbReference type="EMBL" id="ACJN02000002">
    <property type="protein sequence ID" value="EFI35064.1"/>
    <property type="molecule type" value="Genomic_DNA"/>
</dbReference>